<evidence type="ECO:0000256" key="1">
    <source>
        <dbReference type="SAM" id="Phobius"/>
    </source>
</evidence>
<dbReference type="Gramene" id="PGSC0003DMT400088537">
    <property type="protein sequence ID" value="PGSC0003DMT400088537"/>
    <property type="gene ID" value="PGSC0003DMG400038108"/>
</dbReference>
<dbReference type="PaxDb" id="4113-PGSC0003DMT400088537"/>
<keyword evidence="1" id="KW-1133">Transmembrane helix</keyword>
<accession>M1DG68</accession>
<organism evidence="2 3">
    <name type="scientific">Solanum tuberosum</name>
    <name type="common">Potato</name>
    <dbReference type="NCBI Taxonomy" id="4113"/>
    <lineage>
        <taxon>Eukaryota</taxon>
        <taxon>Viridiplantae</taxon>
        <taxon>Streptophyta</taxon>
        <taxon>Embryophyta</taxon>
        <taxon>Tracheophyta</taxon>
        <taxon>Spermatophyta</taxon>
        <taxon>Magnoliopsida</taxon>
        <taxon>eudicotyledons</taxon>
        <taxon>Gunneridae</taxon>
        <taxon>Pentapetalae</taxon>
        <taxon>asterids</taxon>
        <taxon>lamiids</taxon>
        <taxon>Solanales</taxon>
        <taxon>Solanaceae</taxon>
        <taxon>Solanoideae</taxon>
        <taxon>Solaneae</taxon>
        <taxon>Solanum</taxon>
    </lineage>
</organism>
<dbReference type="Proteomes" id="UP000011115">
    <property type="component" value="Unassembled WGS sequence"/>
</dbReference>
<evidence type="ECO:0000313" key="2">
    <source>
        <dbReference type="EnsemblPlants" id="PGSC0003DMT400088537"/>
    </source>
</evidence>
<name>M1DG68_SOLTU</name>
<keyword evidence="1" id="KW-0812">Transmembrane</keyword>
<reference evidence="2" key="2">
    <citation type="submission" date="2015-06" db="UniProtKB">
        <authorList>
            <consortium name="EnsemblPlants"/>
        </authorList>
    </citation>
    <scope>IDENTIFICATION</scope>
    <source>
        <strain evidence="2">DM1-3 516 R44</strain>
    </source>
</reference>
<dbReference type="InParanoid" id="M1DG68"/>
<evidence type="ECO:0000313" key="3">
    <source>
        <dbReference type="Proteomes" id="UP000011115"/>
    </source>
</evidence>
<feature type="transmembrane region" description="Helical" evidence="1">
    <location>
        <begin position="28"/>
        <end position="49"/>
    </location>
</feature>
<keyword evidence="1" id="KW-0472">Membrane</keyword>
<sequence length="194" mass="21287">MVRASRLHDLNFMLSHCHHPGSIHPSSIYNTVLSLFAYLVQLVSFAILYEVAAVIPTLQGLHLGCLLDIYVQLEGIWDSGTHGHHPWTVGGPTVRPTSPWFVPATSPELISKFRLSVDPRPELRSVVIMPPRRANTRNANARNANTTPPVPDQEVSNAEFRNAIQMLSQSAAKQNNLWVSSPVDANVGSAAARV</sequence>
<keyword evidence="3" id="KW-1185">Reference proteome</keyword>
<reference evidence="3" key="1">
    <citation type="journal article" date="2011" name="Nature">
        <title>Genome sequence and analysis of the tuber crop potato.</title>
        <authorList>
            <consortium name="The Potato Genome Sequencing Consortium"/>
        </authorList>
    </citation>
    <scope>NUCLEOTIDE SEQUENCE [LARGE SCALE GENOMIC DNA]</scope>
    <source>
        <strain evidence="3">cv. DM1-3 516 R44</strain>
    </source>
</reference>
<dbReference type="EnsemblPlants" id="PGSC0003DMT400088537">
    <property type="protein sequence ID" value="PGSC0003DMT400088537"/>
    <property type="gene ID" value="PGSC0003DMG400038108"/>
</dbReference>
<dbReference type="HOGENOM" id="CLU_1404676_0_0_1"/>
<protein>
    <submittedName>
        <fullName evidence="2">Uncharacterized protein</fullName>
    </submittedName>
</protein>
<dbReference type="AlphaFoldDB" id="M1DG68"/>
<proteinExistence type="predicted"/>